<accession>A0A227NVR0</accession>
<sequence>MVSVIEDKFNLHFKRKKRKKRKQSTIGRLGIGSAISPEGVTRRGTRFVIMRTFLPMPNKLACFLFFFEEFFKVF</sequence>
<dbReference type="AlphaFoldDB" id="A0A227NVR0"/>
<comment type="caution">
    <text evidence="1">The sequence shown here is derived from an EMBL/GenBank/DDBJ whole genome shotgun (WGS) entry which is preliminary data.</text>
</comment>
<protein>
    <submittedName>
        <fullName evidence="1">Uncharacterized protein</fullName>
    </submittedName>
</protein>
<name>A0A227NVR0_9FLAO</name>
<dbReference type="Proteomes" id="UP000214684">
    <property type="component" value="Unassembled WGS sequence"/>
</dbReference>
<evidence type="ECO:0000313" key="2">
    <source>
        <dbReference type="Proteomes" id="UP000214684"/>
    </source>
</evidence>
<gene>
    <name evidence="1" type="ORF">B0A64_18970</name>
</gene>
<reference evidence="1 2" key="1">
    <citation type="submission" date="2016-11" db="EMBL/GenBank/DDBJ databases">
        <title>Whole genomes of Flavobacteriaceae.</title>
        <authorList>
            <person name="Stine C."/>
            <person name="Li C."/>
            <person name="Tadesse D."/>
        </authorList>
    </citation>
    <scope>NUCLEOTIDE SEQUENCE [LARGE SCALE GENOMIC DNA]</scope>
    <source>
        <strain evidence="1 2">DSM 24704</strain>
    </source>
</reference>
<organism evidence="1 2">
    <name type="scientific">Flavobacterium araucananum</name>
    <dbReference type="NCBI Taxonomy" id="946678"/>
    <lineage>
        <taxon>Bacteria</taxon>
        <taxon>Pseudomonadati</taxon>
        <taxon>Bacteroidota</taxon>
        <taxon>Flavobacteriia</taxon>
        <taxon>Flavobacteriales</taxon>
        <taxon>Flavobacteriaceae</taxon>
        <taxon>Flavobacterium</taxon>
    </lineage>
</organism>
<dbReference type="EMBL" id="MUGS01000046">
    <property type="protein sequence ID" value="OXG01701.1"/>
    <property type="molecule type" value="Genomic_DNA"/>
</dbReference>
<proteinExistence type="predicted"/>
<keyword evidence="2" id="KW-1185">Reference proteome</keyword>
<evidence type="ECO:0000313" key="1">
    <source>
        <dbReference type="EMBL" id="OXG01701.1"/>
    </source>
</evidence>